<proteinExistence type="predicted"/>
<protein>
    <submittedName>
        <fullName evidence="1">Uncharacterized protein</fullName>
    </submittedName>
</protein>
<sequence>MGNIKSHIFDVQREDIDLVIASREDNILFSSYLNWALNGELQQCERAVGSVHAIALMRDMWLSLYYGQNQVLVNEKNAMMYSIRHVIYMIFLEQKSVQNMMKQTEGNAEQSFLQALFIIQYGDLWVTKTLSEIDDSLEKYELMINKPLSDFRETYDELAELTIPLPRHWVEAQAQVVKTLRHCAASQTNEINKILQYAINTSHRLAYLLDDKQPKHATVREELAYFYAEFQENTSPLS</sequence>
<accession>A0A917G7T6</accession>
<dbReference type="EMBL" id="BMJT01000007">
    <property type="protein sequence ID" value="GGG27270.1"/>
    <property type="molecule type" value="Genomic_DNA"/>
</dbReference>
<dbReference type="Proteomes" id="UP000616608">
    <property type="component" value="Unassembled WGS sequence"/>
</dbReference>
<dbReference type="RefSeq" id="WP_188615136.1">
    <property type="nucleotide sequence ID" value="NZ_BMJT01000007.1"/>
</dbReference>
<evidence type="ECO:0000313" key="2">
    <source>
        <dbReference type="Proteomes" id="UP000616608"/>
    </source>
</evidence>
<reference evidence="1" key="1">
    <citation type="journal article" date="2014" name="Int. J. Syst. Evol. Microbiol.">
        <title>Complete genome sequence of Corynebacterium casei LMG S-19264T (=DSM 44701T), isolated from a smear-ripened cheese.</title>
        <authorList>
            <consortium name="US DOE Joint Genome Institute (JGI-PGF)"/>
            <person name="Walter F."/>
            <person name="Albersmeier A."/>
            <person name="Kalinowski J."/>
            <person name="Ruckert C."/>
        </authorList>
    </citation>
    <scope>NUCLEOTIDE SEQUENCE</scope>
    <source>
        <strain evidence="1">CGMCC 1.15760</strain>
    </source>
</reference>
<evidence type="ECO:0000313" key="1">
    <source>
        <dbReference type="EMBL" id="GGG27270.1"/>
    </source>
</evidence>
<gene>
    <name evidence="1" type="ORF">GCM10007425_22290</name>
</gene>
<name>A0A917G7T6_9BACI</name>
<organism evidence="1 2">
    <name type="scientific">Lysinibacillus alkalisoli</name>
    <dbReference type="NCBI Taxonomy" id="1911548"/>
    <lineage>
        <taxon>Bacteria</taxon>
        <taxon>Bacillati</taxon>
        <taxon>Bacillota</taxon>
        <taxon>Bacilli</taxon>
        <taxon>Bacillales</taxon>
        <taxon>Bacillaceae</taxon>
        <taxon>Lysinibacillus</taxon>
    </lineage>
</organism>
<dbReference type="AlphaFoldDB" id="A0A917G7T6"/>
<reference evidence="1" key="2">
    <citation type="submission" date="2020-09" db="EMBL/GenBank/DDBJ databases">
        <authorList>
            <person name="Sun Q."/>
            <person name="Zhou Y."/>
        </authorList>
    </citation>
    <scope>NUCLEOTIDE SEQUENCE</scope>
    <source>
        <strain evidence="1">CGMCC 1.15760</strain>
    </source>
</reference>
<keyword evidence="2" id="KW-1185">Reference proteome</keyword>
<comment type="caution">
    <text evidence="1">The sequence shown here is derived from an EMBL/GenBank/DDBJ whole genome shotgun (WGS) entry which is preliminary data.</text>
</comment>